<reference evidence="2" key="1">
    <citation type="submission" date="2019-03" db="EMBL/GenBank/DDBJ databases">
        <title>Lake Tanganyika Metagenome-Assembled Genomes (MAGs).</title>
        <authorList>
            <person name="Tran P."/>
        </authorList>
    </citation>
    <scope>NUCLEOTIDE SEQUENCE</scope>
    <source>
        <strain evidence="2">M_DeepCast_400m_m2_100</strain>
    </source>
</reference>
<keyword evidence="1" id="KW-0732">Signal</keyword>
<proteinExistence type="predicted"/>
<dbReference type="Proteomes" id="UP000748308">
    <property type="component" value="Unassembled WGS sequence"/>
</dbReference>
<protein>
    <submittedName>
        <fullName evidence="2">Uncharacterized protein</fullName>
    </submittedName>
</protein>
<evidence type="ECO:0000313" key="2">
    <source>
        <dbReference type="EMBL" id="MBM3316354.1"/>
    </source>
</evidence>
<dbReference type="AlphaFoldDB" id="A0A937X8B2"/>
<organism evidence="2 3">
    <name type="scientific">Eiseniibacteriota bacterium</name>
    <dbReference type="NCBI Taxonomy" id="2212470"/>
    <lineage>
        <taxon>Bacteria</taxon>
        <taxon>Candidatus Eiseniibacteriota</taxon>
    </lineage>
</organism>
<dbReference type="EMBL" id="VGIY01000007">
    <property type="protein sequence ID" value="MBM3316354.1"/>
    <property type="molecule type" value="Genomic_DNA"/>
</dbReference>
<accession>A0A937X8B2</accession>
<comment type="caution">
    <text evidence="2">The sequence shown here is derived from an EMBL/GenBank/DDBJ whole genome shotgun (WGS) entry which is preliminary data.</text>
</comment>
<evidence type="ECO:0000313" key="3">
    <source>
        <dbReference type="Proteomes" id="UP000748308"/>
    </source>
</evidence>
<feature type="chain" id="PRO_5036920951" evidence="1">
    <location>
        <begin position="25"/>
        <end position="184"/>
    </location>
</feature>
<evidence type="ECO:0000256" key="1">
    <source>
        <dbReference type="SAM" id="SignalP"/>
    </source>
</evidence>
<name>A0A937X8B2_UNCEI</name>
<sequence>MTTRTRLLARLFLASLLLAPGVGASEHWLHISVDAERSDERVRVNLPIELVESMILMVDGDDFRAGRLVLDRHGGRHDLDVFALLAALREARDGEYIAIQDGDDFVRVAKEEGRLTIRVEEPEEQVLVRVPLAVLDALVSSGEGRELDVAAAIRALAADDGSVITVDGDDERVRIWVDRHSRCE</sequence>
<gene>
    <name evidence="2" type="ORF">FJY75_00735</name>
</gene>
<feature type="signal peptide" evidence="1">
    <location>
        <begin position="1"/>
        <end position="24"/>
    </location>
</feature>